<dbReference type="Pfam" id="PF06983">
    <property type="entry name" value="3-dmu-9_3-mt"/>
    <property type="match status" value="1"/>
</dbReference>
<dbReference type="CDD" id="cd06588">
    <property type="entry name" value="PhnB_like"/>
    <property type="match status" value="1"/>
</dbReference>
<comment type="caution">
    <text evidence="1">The sequence shown here is derived from an EMBL/GenBank/DDBJ whole genome shotgun (WGS) entry which is preliminary data.</text>
</comment>
<protein>
    <submittedName>
        <fullName evidence="1">VOC family protein</fullName>
    </submittedName>
</protein>
<gene>
    <name evidence="1" type="ORF">BW900_12345</name>
</gene>
<dbReference type="InterPro" id="IPR028973">
    <property type="entry name" value="PhnB-like"/>
</dbReference>
<accession>A0A0A0WP78</accession>
<dbReference type="PANTHER" id="PTHR33990:SF4">
    <property type="entry name" value="PHNB-LIKE DOMAIN-CONTAINING PROTEIN"/>
    <property type="match status" value="1"/>
</dbReference>
<dbReference type="KEGG" id="bww:bwei_1361"/>
<dbReference type="PANTHER" id="PTHR33990">
    <property type="entry name" value="PROTEIN YJDN-RELATED"/>
    <property type="match status" value="1"/>
</dbReference>
<dbReference type="Proteomes" id="UP000190696">
    <property type="component" value="Unassembled WGS sequence"/>
</dbReference>
<dbReference type="AlphaFoldDB" id="A0A0A0WP78"/>
<name>A0A0A0WP78_BACMY</name>
<dbReference type="EMBL" id="MUAI01000007">
    <property type="protein sequence ID" value="OOR06595.1"/>
    <property type="molecule type" value="Genomic_DNA"/>
</dbReference>
<proteinExistence type="predicted"/>
<dbReference type="InterPro" id="IPR029068">
    <property type="entry name" value="Glyas_Bleomycin-R_OHBP_Dase"/>
</dbReference>
<dbReference type="SUPFAM" id="SSF54593">
    <property type="entry name" value="Glyoxalase/Bleomycin resistance protein/Dihydroxybiphenyl dioxygenase"/>
    <property type="match status" value="1"/>
</dbReference>
<sequence length="147" mass="16977">MTLEIAIFLSMNGQAKEAINFYTRNLEAKKLMIVTYEELAKRDSSFEITSENKDHIAHSVLQIGNTKLMIAEDTMNPTERYSVGNNMSLCIQSANLEEIQRFYNNLISDKHVKIISPLEKYIFSEAYGIIEDPYGIQIQLMYDKRLN</sequence>
<dbReference type="Gene3D" id="3.10.180.10">
    <property type="entry name" value="2,3-Dihydroxybiphenyl 1,2-Dioxygenase, domain 1"/>
    <property type="match status" value="1"/>
</dbReference>
<reference evidence="1 2" key="1">
    <citation type="submission" date="2017-01" db="EMBL/GenBank/DDBJ databases">
        <title>Bacillus cereus isolates.</title>
        <authorList>
            <person name="Beno S.M."/>
        </authorList>
    </citation>
    <scope>NUCLEOTIDE SEQUENCE [LARGE SCALE GENOMIC DNA]</scope>
    <source>
        <strain evidence="1 2">FSL W7-1108</strain>
    </source>
</reference>
<evidence type="ECO:0000313" key="1">
    <source>
        <dbReference type="EMBL" id="OOR06595.1"/>
    </source>
</evidence>
<organism evidence="1 2">
    <name type="scientific">Bacillus mycoides</name>
    <dbReference type="NCBI Taxonomy" id="1405"/>
    <lineage>
        <taxon>Bacteria</taxon>
        <taxon>Bacillati</taxon>
        <taxon>Bacillota</taxon>
        <taxon>Bacilli</taxon>
        <taxon>Bacillales</taxon>
        <taxon>Bacillaceae</taxon>
        <taxon>Bacillus</taxon>
        <taxon>Bacillus cereus group</taxon>
    </lineage>
</organism>
<evidence type="ECO:0000313" key="2">
    <source>
        <dbReference type="Proteomes" id="UP000190696"/>
    </source>
</evidence>
<dbReference type="RefSeq" id="WP_002033566.1">
    <property type="nucleotide sequence ID" value="NZ_CP009746.1"/>
</dbReference>